<accession>A0A6P8EC21</accession>
<keyword evidence="3" id="KW-1185">Reference proteome</keyword>
<proteinExistence type="predicted"/>
<sequence>MPRRSSSTQVGVQQTDGDQSEIWSRPNWLPRLDKVLVDVITWEMIDYHPDGYVNSFDEQAWDRVVVEFNKLTSLSYDKAELKKQVSLLRKRYRIVKPLYNHGGFGWNYRRKMVDVDDTIWREYIEVHPEIAPYRKWGCPIYEQLCTIFTKPLATGKYAISSADVASPRSHAARPNRTINHSGGRSNKRPLPQPPTSAPNKKPNPGKETSCTKTVAPEASQVDDDPHSLARCLTLISGMQEVNHHLHSSAMDLFQNPTWRKTFVQLREEKRLSWLKAMLP</sequence>
<dbReference type="OrthoDB" id="1848055at2759"/>
<dbReference type="AlphaFoldDB" id="A0A6P8EC21"/>
<evidence type="ECO:0000256" key="1">
    <source>
        <dbReference type="SAM" id="MobiDB-lite"/>
    </source>
</evidence>
<reference evidence="3" key="1">
    <citation type="journal article" date="2020" name="Plant Biotechnol. J.">
        <title>The pomegranate (Punica granatum L.) draft genome dissects genetic divergence between soft- and hard-seeded cultivars.</title>
        <authorList>
            <person name="Luo X."/>
            <person name="Li H."/>
            <person name="Wu Z."/>
            <person name="Yao W."/>
            <person name="Zhao P."/>
            <person name="Cao D."/>
            <person name="Yu H."/>
            <person name="Li K."/>
            <person name="Poudel K."/>
            <person name="Zhao D."/>
            <person name="Zhang F."/>
            <person name="Xia X."/>
            <person name="Chen L."/>
            <person name="Wang Q."/>
            <person name="Jing D."/>
            <person name="Cao S."/>
        </authorList>
    </citation>
    <scope>NUCLEOTIDE SEQUENCE [LARGE SCALE GENOMIC DNA]</scope>
    <source>
        <strain evidence="3">cv. Tunisia</strain>
    </source>
</reference>
<dbReference type="RefSeq" id="XP_031402941.1">
    <property type="nucleotide sequence ID" value="XM_031547081.1"/>
</dbReference>
<dbReference type="InterPro" id="IPR045026">
    <property type="entry name" value="LIMYB"/>
</dbReference>
<evidence type="ECO:0000313" key="3">
    <source>
        <dbReference type="Proteomes" id="UP000515151"/>
    </source>
</evidence>
<dbReference type="PANTHER" id="PTHR47584">
    <property type="match status" value="1"/>
</dbReference>
<feature type="region of interest" description="Disordered" evidence="1">
    <location>
        <begin position="163"/>
        <end position="223"/>
    </location>
</feature>
<dbReference type="GeneID" id="116212456"/>
<dbReference type="InterPro" id="IPR024752">
    <property type="entry name" value="Myb/SANT-like_dom"/>
</dbReference>
<gene>
    <name evidence="4" type="primary">LOC116212456</name>
</gene>
<name>A0A6P8EC21_PUNGR</name>
<evidence type="ECO:0000259" key="2">
    <source>
        <dbReference type="Pfam" id="PF12776"/>
    </source>
</evidence>
<dbReference type="Proteomes" id="UP000515151">
    <property type="component" value="Chromosome 6"/>
</dbReference>
<evidence type="ECO:0000313" key="4">
    <source>
        <dbReference type="RefSeq" id="XP_031402941.1"/>
    </source>
</evidence>
<feature type="domain" description="Myb/SANT-like" evidence="2">
    <location>
        <begin position="28"/>
        <end position="123"/>
    </location>
</feature>
<reference evidence="4" key="2">
    <citation type="submission" date="2025-08" db="UniProtKB">
        <authorList>
            <consortium name="RefSeq"/>
        </authorList>
    </citation>
    <scope>IDENTIFICATION</scope>
    <source>
        <tissue evidence="4">Leaf</tissue>
    </source>
</reference>
<dbReference type="PANTHER" id="PTHR47584:SF18">
    <property type="entry name" value="MYB_SANT-LIKE DOMAIN-CONTAINING PROTEIN"/>
    <property type="match status" value="1"/>
</dbReference>
<dbReference type="Pfam" id="PF12776">
    <property type="entry name" value="Myb_DNA-bind_3"/>
    <property type="match status" value="1"/>
</dbReference>
<organism evidence="3 4">
    <name type="scientific">Punica granatum</name>
    <name type="common">Pomegranate</name>
    <dbReference type="NCBI Taxonomy" id="22663"/>
    <lineage>
        <taxon>Eukaryota</taxon>
        <taxon>Viridiplantae</taxon>
        <taxon>Streptophyta</taxon>
        <taxon>Embryophyta</taxon>
        <taxon>Tracheophyta</taxon>
        <taxon>Spermatophyta</taxon>
        <taxon>Magnoliopsida</taxon>
        <taxon>eudicotyledons</taxon>
        <taxon>Gunneridae</taxon>
        <taxon>Pentapetalae</taxon>
        <taxon>rosids</taxon>
        <taxon>malvids</taxon>
        <taxon>Myrtales</taxon>
        <taxon>Lythraceae</taxon>
        <taxon>Punica</taxon>
    </lineage>
</organism>
<protein>
    <submittedName>
        <fullName evidence="4">Uncharacterized protein LOC116212456 isoform X1</fullName>
    </submittedName>
</protein>